<feature type="domain" description="DDE-1" evidence="1">
    <location>
        <begin position="1"/>
        <end position="128"/>
    </location>
</feature>
<protein>
    <submittedName>
        <fullName evidence="2">CENP-B protein</fullName>
    </submittedName>
</protein>
<dbReference type="Proteomes" id="UP000246991">
    <property type="component" value="Unassembled WGS sequence"/>
</dbReference>
<dbReference type="STRING" id="42249.A0A317SXQ8"/>
<comment type="caution">
    <text evidence="2">The sequence shown here is derived from an EMBL/GenBank/DDBJ whole genome shotgun (WGS) entry which is preliminary data.</text>
</comment>
<dbReference type="OrthoDB" id="2917041at2759"/>
<dbReference type="InterPro" id="IPR050863">
    <property type="entry name" value="CenT-Element_Derived"/>
</dbReference>
<organism evidence="2 3">
    <name type="scientific">Tuber magnatum</name>
    <name type="common">white Piedmont truffle</name>
    <dbReference type="NCBI Taxonomy" id="42249"/>
    <lineage>
        <taxon>Eukaryota</taxon>
        <taxon>Fungi</taxon>
        <taxon>Dikarya</taxon>
        <taxon>Ascomycota</taxon>
        <taxon>Pezizomycotina</taxon>
        <taxon>Pezizomycetes</taxon>
        <taxon>Pezizales</taxon>
        <taxon>Tuberaceae</taxon>
        <taxon>Tuber</taxon>
    </lineage>
</organism>
<keyword evidence="3" id="KW-1185">Reference proteome</keyword>
<dbReference type="GO" id="GO:0003677">
    <property type="term" value="F:DNA binding"/>
    <property type="evidence" value="ECO:0007669"/>
    <property type="project" value="TreeGrafter"/>
</dbReference>
<dbReference type="AlphaFoldDB" id="A0A317SXQ8"/>
<dbReference type="PANTHER" id="PTHR19303:SF74">
    <property type="entry name" value="POGO TRANSPOSABLE ELEMENT WITH KRAB DOMAIN"/>
    <property type="match status" value="1"/>
</dbReference>
<evidence type="ECO:0000313" key="2">
    <source>
        <dbReference type="EMBL" id="PWW77961.1"/>
    </source>
</evidence>
<dbReference type="PANTHER" id="PTHR19303">
    <property type="entry name" value="TRANSPOSON"/>
    <property type="match status" value="1"/>
</dbReference>
<evidence type="ECO:0000259" key="1">
    <source>
        <dbReference type="Pfam" id="PF03184"/>
    </source>
</evidence>
<evidence type="ECO:0000313" key="3">
    <source>
        <dbReference type="Proteomes" id="UP000246991"/>
    </source>
</evidence>
<dbReference type="EMBL" id="PYWC01000018">
    <property type="protein sequence ID" value="PWW77961.1"/>
    <property type="molecule type" value="Genomic_DNA"/>
</dbReference>
<dbReference type="GO" id="GO:0005634">
    <property type="term" value="C:nucleus"/>
    <property type="evidence" value="ECO:0007669"/>
    <property type="project" value="TreeGrafter"/>
</dbReference>
<sequence>MIEAVSAARIVLPLMLINKGEAHYMVWYAALQKGDQATFSYSKKGSTNQELGVEWQEKNFELSTIILCNRVQEKYWLLLLDSHTLHLTWEFFNFCLSRLLIPLYFPSHSTHLLQPLDVGLFGPLQHFYSMGLDK</sequence>
<gene>
    <name evidence="2" type="ORF">C7212DRAFT_175609</name>
</gene>
<proteinExistence type="predicted"/>
<name>A0A317SXQ8_9PEZI</name>
<reference evidence="2 3" key="1">
    <citation type="submission" date="2018-03" db="EMBL/GenBank/DDBJ databases">
        <title>Genomes of Pezizomycetes fungi and the evolution of truffles.</title>
        <authorList>
            <person name="Murat C."/>
            <person name="Payen T."/>
            <person name="Noel B."/>
            <person name="Kuo A."/>
            <person name="Martin F.M."/>
        </authorList>
    </citation>
    <scope>NUCLEOTIDE SEQUENCE [LARGE SCALE GENOMIC DNA]</scope>
    <source>
        <strain evidence="2">091103-1</strain>
    </source>
</reference>
<dbReference type="Pfam" id="PF03184">
    <property type="entry name" value="DDE_1"/>
    <property type="match status" value="1"/>
</dbReference>
<dbReference type="InterPro" id="IPR004875">
    <property type="entry name" value="DDE_SF_endonuclease_dom"/>
</dbReference>
<accession>A0A317SXQ8</accession>